<keyword evidence="1" id="KW-0677">Repeat</keyword>
<dbReference type="RefSeq" id="WP_137327241.1">
    <property type="nucleotide sequence ID" value="NZ_CP040058.1"/>
</dbReference>
<sequence length="286" mass="33676">MEQECFHVKKVLNNNVIFSKNQEGQDIILTGLGLGFQKKKGDPVETEKIERIFLLEEEATGNRLSELLKQIPIDYFYLADQIKQHAEQKLSKELNQNIYVTLCDHMYYAVERFKQGLLFQNQLMWEIKRFYPQEYQIALEAIKLMNSTLKVELPEDEASFVALHIINAELNGQEIQSVIDMTRLIKGICSIVQYEFKIDFDESSLNYTRFILHLKFFSQRLMMNEPPAEEASFLYPQVQENMPEAFQCSRKIASYIHKSYDYTITKSEQVYLTIHIERLLSESRKL</sequence>
<dbReference type="PANTHER" id="PTHR30185:SF15">
    <property type="entry name" value="CRYPTIC BETA-GLUCOSIDE BGL OPERON ANTITERMINATOR"/>
    <property type="match status" value="1"/>
</dbReference>
<protein>
    <submittedName>
        <fullName evidence="3">Beta-glucoside bgl operon antiterminator, BglG family</fullName>
    </submittedName>
</protein>
<dbReference type="Pfam" id="PF03123">
    <property type="entry name" value="CAT_RBD"/>
    <property type="match status" value="1"/>
</dbReference>
<dbReference type="OrthoDB" id="9813552at2"/>
<dbReference type="NCBIfam" id="NF046042">
    <property type="entry name" value="LicT"/>
    <property type="match status" value="1"/>
</dbReference>
<dbReference type="GO" id="GO:0006355">
    <property type="term" value="P:regulation of DNA-templated transcription"/>
    <property type="evidence" value="ECO:0007669"/>
    <property type="project" value="InterPro"/>
</dbReference>
<dbReference type="InterPro" id="IPR004341">
    <property type="entry name" value="CAT_RNA-bd_dom"/>
</dbReference>
<dbReference type="Gene3D" id="1.10.1790.10">
    <property type="entry name" value="PRD domain"/>
    <property type="match status" value="2"/>
</dbReference>
<dbReference type="InterPro" id="IPR050661">
    <property type="entry name" value="BglG_antiterminators"/>
</dbReference>
<evidence type="ECO:0000259" key="2">
    <source>
        <dbReference type="PROSITE" id="PS51372"/>
    </source>
</evidence>
<dbReference type="InterPro" id="IPR036634">
    <property type="entry name" value="PRD_sf"/>
</dbReference>
<keyword evidence="4" id="KW-1185">Reference proteome</keyword>
<dbReference type="SMART" id="SM01061">
    <property type="entry name" value="CAT_RBD"/>
    <property type="match status" value="1"/>
</dbReference>
<evidence type="ECO:0000313" key="4">
    <source>
        <dbReference type="Proteomes" id="UP000298653"/>
    </source>
</evidence>
<evidence type="ECO:0000256" key="1">
    <source>
        <dbReference type="ARBA" id="ARBA00022737"/>
    </source>
</evidence>
<dbReference type="AlphaFoldDB" id="A0A4P8ID44"/>
<accession>A0A4P8ID44</accession>
<dbReference type="EMBL" id="CP040058">
    <property type="protein sequence ID" value="QCP33584.1"/>
    <property type="molecule type" value="Genomic_DNA"/>
</dbReference>
<dbReference type="GO" id="GO:0003723">
    <property type="term" value="F:RNA binding"/>
    <property type="evidence" value="ECO:0007669"/>
    <property type="project" value="InterPro"/>
</dbReference>
<reference evidence="3 4" key="1">
    <citation type="submission" date="2019-05" db="EMBL/GenBank/DDBJ databases">
        <title>Complete genome sequencing of Anaerostipes rhamnosivorans.</title>
        <authorList>
            <person name="Bui T.P.N."/>
            <person name="de Vos W.M."/>
        </authorList>
    </citation>
    <scope>NUCLEOTIDE SEQUENCE [LARGE SCALE GENOMIC DNA]</scope>
    <source>
        <strain evidence="3 4">1y2</strain>
    </source>
</reference>
<dbReference type="PANTHER" id="PTHR30185">
    <property type="entry name" value="CRYPTIC BETA-GLUCOSIDE BGL OPERON ANTITERMINATOR"/>
    <property type="match status" value="1"/>
</dbReference>
<feature type="domain" description="PRD" evidence="2">
    <location>
        <begin position="176"/>
        <end position="286"/>
    </location>
</feature>
<dbReference type="Pfam" id="PF00874">
    <property type="entry name" value="PRD"/>
    <property type="match status" value="2"/>
</dbReference>
<gene>
    <name evidence="3" type="ORF">AR1Y2_0130</name>
</gene>
<feature type="domain" description="PRD" evidence="2">
    <location>
        <begin position="70"/>
        <end position="175"/>
    </location>
</feature>
<dbReference type="Proteomes" id="UP000298653">
    <property type="component" value="Chromosome"/>
</dbReference>
<name>A0A4P8ID44_9FIRM</name>
<dbReference type="KEGG" id="arf:AR1Y2_0130"/>
<organism evidence="3 4">
    <name type="scientific">Anaerostipes rhamnosivorans</name>
    <dbReference type="NCBI Taxonomy" id="1229621"/>
    <lineage>
        <taxon>Bacteria</taxon>
        <taxon>Bacillati</taxon>
        <taxon>Bacillota</taxon>
        <taxon>Clostridia</taxon>
        <taxon>Lachnospirales</taxon>
        <taxon>Lachnospiraceae</taxon>
        <taxon>Anaerostipes</taxon>
    </lineage>
</organism>
<dbReference type="SUPFAM" id="SSF50151">
    <property type="entry name" value="SacY-like RNA-binding domain"/>
    <property type="match status" value="1"/>
</dbReference>
<proteinExistence type="predicted"/>
<dbReference type="SUPFAM" id="SSF63520">
    <property type="entry name" value="PTS-regulatory domain, PRD"/>
    <property type="match status" value="2"/>
</dbReference>
<dbReference type="InterPro" id="IPR036650">
    <property type="entry name" value="CAT_RNA-bd_dom_sf"/>
</dbReference>
<evidence type="ECO:0000313" key="3">
    <source>
        <dbReference type="EMBL" id="QCP33584.1"/>
    </source>
</evidence>
<dbReference type="Gene3D" id="2.30.24.10">
    <property type="entry name" value="CAT RNA-binding domain"/>
    <property type="match status" value="1"/>
</dbReference>
<dbReference type="PROSITE" id="PS51372">
    <property type="entry name" value="PRD_2"/>
    <property type="match status" value="2"/>
</dbReference>
<dbReference type="InterPro" id="IPR011608">
    <property type="entry name" value="PRD"/>
</dbReference>